<proteinExistence type="inferred from homology"/>
<feature type="transmembrane region" description="Helical" evidence="6">
    <location>
        <begin position="179"/>
        <end position="197"/>
    </location>
</feature>
<name>A0A7K1SZG6_9SPHI</name>
<comment type="subcellular location">
    <subcellularLocation>
        <location evidence="1">Membrane</location>
        <topology evidence="1">Multi-pass membrane protein</topology>
    </subcellularLocation>
</comment>
<feature type="transmembrane region" description="Helical" evidence="6">
    <location>
        <begin position="91"/>
        <end position="113"/>
    </location>
</feature>
<dbReference type="PANTHER" id="PTHR32322:SF2">
    <property type="entry name" value="EAMA DOMAIN-CONTAINING PROTEIN"/>
    <property type="match status" value="1"/>
</dbReference>
<keyword evidence="4 6" id="KW-1133">Transmembrane helix</keyword>
<evidence type="ECO:0000313" key="8">
    <source>
        <dbReference type="EMBL" id="MVN22716.1"/>
    </source>
</evidence>
<dbReference type="Pfam" id="PF00892">
    <property type="entry name" value="EamA"/>
    <property type="match status" value="2"/>
</dbReference>
<dbReference type="EMBL" id="WPIK01000013">
    <property type="protein sequence ID" value="MVN22716.1"/>
    <property type="molecule type" value="Genomic_DNA"/>
</dbReference>
<dbReference type="Proteomes" id="UP000462014">
    <property type="component" value="Unassembled WGS sequence"/>
</dbReference>
<evidence type="ECO:0000256" key="4">
    <source>
        <dbReference type="ARBA" id="ARBA00022989"/>
    </source>
</evidence>
<dbReference type="GO" id="GO:0016020">
    <property type="term" value="C:membrane"/>
    <property type="evidence" value="ECO:0007669"/>
    <property type="project" value="UniProtKB-SubCell"/>
</dbReference>
<feature type="transmembrane region" description="Helical" evidence="6">
    <location>
        <begin position="209"/>
        <end position="229"/>
    </location>
</feature>
<dbReference type="InterPro" id="IPR000620">
    <property type="entry name" value="EamA_dom"/>
</dbReference>
<keyword evidence="3 6" id="KW-0812">Transmembrane</keyword>
<feature type="transmembrane region" description="Helical" evidence="6">
    <location>
        <begin position="29"/>
        <end position="47"/>
    </location>
</feature>
<evidence type="ECO:0000256" key="5">
    <source>
        <dbReference type="ARBA" id="ARBA00023136"/>
    </source>
</evidence>
<feature type="transmembrane region" description="Helical" evidence="6">
    <location>
        <begin position="67"/>
        <end position="85"/>
    </location>
</feature>
<comment type="caution">
    <text evidence="8">The sequence shown here is derived from an EMBL/GenBank/DDBJ whole genome shotgun (WGS) entry which is preliminary data.</text>
</comment>
<evidence type="ECO:0000313" key="9">
    <source>
        <dbReference type="Proteomes" id="UP000462014"/>
    </source>
</evidence>
<evidence type="ECO:0000256" key="2">
    <source>
        <dbReference type="ARBA" id="ARBA00007362"/>
    </source>
</evidence>
<evidence type="ECO:0000259" key="7">
    <source>
        <dbReference type="Pfam" id="PF00892"/>
    </source>
</evidence>
<sequence>MDIAEGLLFALLWASATVATKFALHSCDLFLLTLIRFLTVSVLLLSYTYILKNKSSSFPSKAEFKKLFILGVLNVTVYMSGYLIAIKYVSAGLISLITAVNPLLLILFSAIFYKRKLTSAEITGVVIALSGLVLASVPNLYNSHATLQGLLALIAGIAALSAGSIYYANSGLTLKKMEVNTWQITIGGLLFIPIVLLNGANNFIIPDRHFFLSITWLIVPVSIVAYAMWLNLIQKDSVKAGLWLFLTPAFGYLMAVIVIHEKITVYGIAGSALVVGGLLYSRRKKTVVAAISTVE</sequence>
<keyword evidence="5 6" id="KW-0472">Membrane</keyword>
<dbReference type="InterPro" id="IPR050638">
    <property type="entry name" value="AA-Vitamin_Transporters"/>
</dbReference>
<dbReference type="PANTHER" id="PTHR32322">
    <property type="entry name" value="INNER MEMBRANE TRANSPORTER"/>
    <property type="match status" value="1"/>
</dbReference>
<feature type="transmembrane region" description="Helical" evidence="6">
    <location>
        <begin position="147"/>
        <end position="167"/>
    </location>
</feature>
<feature type="transmembrane region" description="Helical" evidence="6">
    <location>
        <begin position="241"/>
        <end position="259"/>
    </location>
</feature>
<dbReference type="InterPro" id="IPR037185">
    <property type="entry name" value="EmrE-like"/>
</dbReference>
<accession>A0A7K1SZG6</accession>
<comment type="similarity">
    <text evidence="2">Belongs to the EamA transporter family.</text>
</comment>
<feature type="domain" description="EamA" evidence="7">
    <location>
        <begin position="7"/>
        <end position="136"/>
    </location>
</feature>
<gene>
    <name evidence="8" type="ORF">GO621_14390</name>
</gene>
<evidence type="ECO:0000256" key="3">
    <source>
        <dbReference type="ARBA" id="ARBA00022692"/>
    </source>
</evidence>
<feature type="transmembrane region" description="Helical" evidence="6">
    <location>
        <begin position="265"/>
        <end position="281"/>
    </location>
</feature>
<feature type="transmembrane region" description="Helical" evidence="6">
    <location>
        <begin position="120"/>
        <end position="141"/>
    </location>
</feature>
<organism evidence="8 9">
    <name type="scientific">Mucilaginibacter arboris</name>
    <dbReference type="NCBI Taxonomy" id="2682090"/>
    <lineage>
        <taxon>Bacteria</taxon>
        <taxon>Pseudomonadati</taxon>
        <taxon>Bacteroidota</taxon>
        <taxon>Sphingobacteriia</taxon>
        <taxon>Sphingobacteriales</taxon>
        <taxon>Sphingobacteriaceae</taxon>
        <taxon>Mucilaginibacter</taxon>
    </lineage>
</organism>
<dbReference type="AlphaFoldDB" id="A0A7K1SZG6"/>
<dbReference type="SUPFAM" id="SSF103481">
    <property type="entry name" value="Multidrug resistance efflux transporter EmrE"/>
    <property type="match status" value="2"/>
</dbReference>
<evidence type="ECO:0000256" key="1">
    <source>
        <dbReference type="ARBA" id="ARBA00004141"/>
    </source>
</evidence>
<keyword evidence="9" id="KW-1185">Reference proteome</keyword>
<dbReference type="RefSeq" id="WP_157568253.1">
    <property type="nucleotide sequence ID" value="NZ_WPIK01000013.1"/>
</dbReference>
<protein>
    <submittedName>
        <fullName evidence="8">EamA family transporter</fullName>
    </submittedName>
</protein>
<reference evidence="8 9" key="1">
    <citation type="submission" date="2019-12" db="EMBL/GenBank/DDBJ databases">
        <title>Mucilaginibacter sp. HMF7410 genome sequencing and assembly.</title>
        <authorList>
            <person name="Kang H."/>
            <person name="Cha I."/>
            <person name="Kim H."/>
            <person name="Joh K."/>
        </authorList>
    </citation>
    <scope>NUCLEOTIDE SEQUENCE [LARGE SCALE GENOMIC DNA]</scope>
    <source>
        <strain evidence="8 9">HMF7410</strain>
    </source>
</reference>
<feature type="domain" description="EamA" evidence="7">
    <location>
        <begin position="153"/>
        <end position="280"/>
    </location>
</feature>
<evidence type="ECO:0000256" key="6">
    <source>
        <dbReference type="SAM" id="Phobius"/>
    </source>
</evidence>